<keyword evidence="5" id="KW-1185">Reference proteome</keyword>
<sequence>MNDDAITTEFKNAARSVAALYKLSTLNSAAMKSQGYLECLEDLLMVIKSNEDVQEWALRKKLQLECATGLPASHDTDVRAQHDTAKSAESTTAATSSSLVIPDDYSFTMESSPGCHKFPPSNPILSVERRNSRVKKDHRRLKQVDSDLSSVDETAALEDTELGYQQRDEDSLKRKAFMESHGNKKTKH</sequence>
<evidence type="ECO:0000256" key="1">
    <source>
        <dbReference type="SAM" id="MobiDB-lite"/>
    </source>
</evidence>
<accession>A0A0H5CAG4</accession>
<dbReference type="EMBL" id="CDQK01000001">
    <property type="protein sequence ID" value="CEP20599.1"/>
    <property type="molecule type" value="Genomic_DNA"/>
</dbReference>
<proteinExistence type="predicted"/>
<reference evidence="4" key="2">
    <citation type="journal article" date="2015" name="J. Biotechnol.">
        <title>The structure of the Cyberlindnera jadinii genome and its relation to Candida utilis analyzed by the occurrence of single nucleotide polymorphisms.</title>
        <authorList>
            <person name="Rupp O."/>
            <person name="Brinkrolf K."/>
            <person name="Buerth C."/>
            <person name="Kunigo M."/>
            <person name="Schneider J."/>
            <person name="Jaenicke S."/>
            <person name="Goesmann A."/>
            <person name="Puehler A."/>
            <person name="Jaeger K.-E."/>
            <person name="Ernst J.F."/>
        </authorList>
    </citation>
    <scope>NUCLEOTIDE SEQUENCE [LARGE SCALE GENOMIC DNA]</scope>
    <source>
        <strain evidence="4">ATCC 18201 / CBS 1600 / BCRC 20928 / JCM 3617 / NBRC 0987 / NRRL Y-1542</strain>
    </source>
</reference>
<protein>
    <submittedName>
        <fullName evidence="2">Uncharacterized protein</fullName>
    </submittedName>
</protein>
<evidence type="ECO:0000313" key="4">
    <source>
        <dbReference type="Proteomes" id="UP000038830"/>
    </source>
</evidence>
<evidence type="ECO:0000313" key="5">
    <source>
        <dbReference type="Proteomes" id="UP000094389"/>
    </source>
</evidence>
<feature type="compositionally biased region" description="Basic residues" evidence="1">
    <location>
        <begin position="132"/>
        <end position="141"/>
    </location>
</feature>
<gene>
    <name evidence="2" type="ORF">BN1211_0502</name>
    <name evidence="3" type="ORF">CYBJADRAFT_165274</name>
</gene>
<dbReference type="OMA" id="SMHKGYL"/>
<accession>A0A1E4S8Q3</accession>
<evidence type="ECO:0000313" key="2">
    <source>
        <dbReference type="EMBL" id="CEP20599.1"/>
    </source>
</evidence>
<organism evidence="2 4">
    <name type="scientific">Cyberlindnera jadinii (strain ATCC 18201 / CBS 1600 / BCRC 20928 / JCM 3617 / NBRC 0987 / NRRL Y-1542)</name>
    <name type="common">Torula yeast</name>
    <name type="synonym">Candida utilis</name>
    <dbReference type="NCBI Taxonomy" id="983966"/>
    <lineage>
        <taxon>Eukaryota</taxon>
        <taxon>Fungi</taxon>
        <taxon>Dikarya</taxon>
        <taxon>Ascomycota</taxon>
        <taxon>Saccharomycotina</taxon>
        <taxon>Saccharomycetes</taxon>
        <taxon>Phaffomycetales</taxon>
        <taxon>Phaffomycetaceae</taxon>
        <taxon>Cyberlindnera</taxon>
    </lineage>
</organism>
<evidence type="ECO:0000313" key="3">
    <source>
        <dbReference type="EMBL" id="ODV75896.1"/>
    </source>
</evidence>
<dbReference type="EMBL" id="KV453925">
    <property type="protein sequence ID" value="ODV75896.1"/>
    <property type="molecule type" value="Genomic_DNA"/>
</dbReference>
<reference evidence="2" key="1">
    <citation type="submission" date="2014-12" db="EMBL/GenBank/DDBJ databases">
        <authorList>
            <person name="Jaenicke S."/>
        </authorList>
    </citation>
    <scope>NUCLEOTIDE SEQUENCE [LARGE SCALE GENOMIC DNA]</scope>
    <source>
        <strain evidence="2">CBS1600</strain>
    </source>
</reference>
<dbReference type="RefSeq" id="XP_020072935.1">
    <property type="nucleotide sequence ID" value="XM_020213962.1"/>
</dbReference>
<name>A0A0H5CAG4_CYBJN</name>
<dbReference type="PANTHER" id="PTHR38645:SF1">
    <property type="entry name" value="YALI0F12243P"/>
    <property type="match status" value="1"/>
</dbReference>
<reference evidence="3 5" key="3">
    <citation type="journal article" date="2016" name="Proc. Natl. Acad. Sci. U.S.A.">
        <title>Comparative genomics of biotechnologically important yeasts.</title>
        <authorList>
            <person name="Riley R."/>
            <person name="Haridas S."/>
            <person name="Wolfe K.H."/>
            <person name="Lopes M.R."/>
            <person name="Hittinger C.T."/>
            <person name="Goeker M."/>
            <person name="Salamov A.A."/>
            <person name="Wisecaver J.H."/>
            <person name="Long T.M."/>
            <person name="Calvey C.H."/>
            <person name="Aerts A.L."/>
            <person name="Barry K.W."/>
            <person name="Choi C."/>
            <person name="Clum A."/>
            <person name="Coughlan A.Y."/>
            <person name="Deshpande S."/>
            <person name="Douglass A.P."/>
            <person name="Hanson S.J."/>
            <person name="Klenk H.-P."/>
            <person name="LaButti K.M."/>
            <person name="Lapidus A."/>
            <person name="Lindquist E.A."/>
            <person name="Lipzen A.M."/>
            <person name="Meier-Kolthoff J.P."/>
            <person name="Ohm R.A."/>
            <person name="Otillar R.P."/>
            <person name="Pangilinan J.L."/>
            <person name="Peng Y."/>
            <person name="Rokas A."/>
            <person name="Rosa C.A."/>
            <person name="Scheuner C."/>
            <person name="Sibirny A.A."/>
            <person name="Slot J.C."/>
            <person name="Stielow J.B."/>
            <person name="Sun H."/>
            <person name="Kurtzman C.P."/>
            <person name="Blackwell M."/>
            <person name="Grigoriev I.V."/>
            <person name="Jeffries T.W."/>
        </authorList>
    </citation>
    <scope>NUCLEOTIDE SEQUENCE [LARGE SCALE GENOMIC DNA]</scope>
    <source>
        <strain evidence="5">ATCC 18201 / CBS 1600 / BCRC 20928 / JCM 3617 / NBRC 0987 / NRRL Y-1542</strain>
        <strain evidence="3">NRRL Y-1542</strain>
    </source>
</reference>
<dbReference type="Proteomes" id="UP000038830">
    <property type="component" value="Unassembled WGS sequence"/>
</dbReference>
<feature type="region of interest" description="Disordered" evidence="1">
    <location>
        <begin position="130"/>
        <end position="188"/>
    </location>
</feature>
<dbReference type="PANTHER" id="PTHR38645">
    <property type="entry name" value="CHROMOSOME 9, WHOLE GENOME SHOTGUN SEQUENCE"/>
    <property type="match status" value="1"/>
</dbReference>
<dbReference type="OrthoDB" id="21418at2759"/>
<dbReference type="Proteomes" id="UP000094389">
    <property type="component" value="Unassembled WGS sequence"/>
</dbReference>
<dbReference type="AlphaFoldDB" id="A0A0H5CAG4"/>
<feature type="compositionally biased region" description="Basic and acidic residues" evidence="1">
    <location>
        <begin position="166"/>
        <end position="182"/>
    </location>
</feature>
<dbReference type="GeneID" id="30988358"/>